<dbReference type="PRINTS" id="PR01078">
    <property type="entry name" value="AMINACHANNEL"/>
</dbReference>
<evidence type="ECO:0000313" key="13">
    <source>
        <dbReference type="EMBL" id="KAF8793536.1"/>
    </source>
</evidence>
<keyword evidence="7" id="KW-0915">Sodium</keyword>
<evidence type="ECO:0000256" key="4">
    <source>
        <dbReference type="ARBA" id="ARBA00022461"/>
    </source>
</evidence>
<evidence type="ECO:0000256" key="11">
    <source>
        <dbReference type="ARBA" id="ARBA00023303"/>
    </source>
</evidence>
<keyword evidence="14" id="KW-1185">Reference proteome</keyword>
<keyword evidence="8 12" id="KW-0406">Ion transport</keyword>
<gene>
    <name evidence="13" type="ORF">HNY73_005002</name>
</gene>
<keyword evidence="9" id="KW-0472">Membrane</keyword>
<dbReference type="GO" id="GO:0015280">
    <property type="term" value="F:ligand-gated sodium channel activity"/>
    <property type="evidence" value="ECO:0007669"/>
    <property type="project" value="TreeGrafter"/>
</dbReference>
<dbReference type="InterPro" id="IPR001873">
    <property type="entry name" value="ENaC"/>
</dbReference>
<evidence type="ECO:0000256" key="12">
    <source>
        <dbReference type="RuleBase" id="RU000679"/>
    </source>
</evidence>
<evidence type="ECO:0000256" key="6">
    <source>
        <dbReference type="ARBA" id="ARBA00022989"/>
    </source>
</evidence>
<evidence type="ECO:0000313" key="14">
    <source>
        <dbReference type="Proteomes" id="UP000807504"/>
    </source>
</evidence>
<comment type="subcellular location">
    <subcellularLocation>
        <location evidence="1">Membrane</location>
        <topology evidence="1">Multi-pass membrane protein</topology>
    </subcellularLocation>
</comment>
<dbReference type="GO" id="GO:0005886">
    <property type="term" value="C:plasma membrane"/>
    <property type="evidence" value="ECO:0007669"/>
    <property type="project" value="TreeGrafter"/>
</dbReference>
<evidence type="ECO:0000256" key="7">
    <source>
        <dbReference type="ARBA" id="ARBA00023053"/>
    </source>
</evidence>
<accession>A0A8T0FRU3</accession>
<evidence type="ECO:0000256" key="1">
    <source>
        <dbReference type="ARBA" id="ARBA00004141"/>
    </source>
</evidence>
<dbReference type="AlphaFoldDB" id="A0A8T0FRU3"/>
<proteinExistence type="inferred from homology"/>
<reference evidence="13" key="2">
    <citation type="submission" date="2020-06" db="EMBL/GenBank/DDBJ databases">
        <authorList>
            <person name="Sheffer M."/>
        </authorList>
    </citation>
    <scope>NUCLEOTIDE SEQUENCE</scope>
</reference>
<keyword evidence="10 12" id="KW-0739">Sodium transport</keyword>
<name>A0A8T0FRU3_ARGBR</name>
<reference evidence="13" key="1">
    <citation type="journal article" date="2020" name="bioRxiv">
        <title>Chromosome-level reference genome of the European wasp spider Argiope bruennichi: a resource for studies on range expansion and evolutionary adaptation.</title>
        <authorList>
            <person name="Sheffer M.M."/>
            <person name="Hoppe A."/>
            <person name="Krehenwinkel H."/>
            <person name="Uhl G."/>
            <person name="Kuss A.W."/>
            <person name="Jensen L."/>
            <person name="Jensen C."/>
            <person name="Gillespie R.G."/>
            <person name="Hoff K.J."/>
            <person name="Prost S."/>
        </authorList>
    </citation>
    <scope>NUCLEOTIDE SEQUENCE</scope>
</reference>
<protein>
    <submittedName>
        <fullName evidence="13">Acid-sensing ion channel 4-A like protein</fullName>
    </submittedName>
</protein>
<dbReference type="Gene3D" id="2.60.470.10">
    <property type="entry name" value="Acid-sensing ion channels like domains"/>
    <property type="match status" value="1"/>
</dbReference>
<dbReference type="PANTHER" id="PTHR11690">
    <property type="entry name" value="AMILORIDE-SENSITIVE SODIUM CHANNEL-RELATED"/>
    <property type="match status" value="1"/>
</dbReference>
<organism evidence="13 14">
    <name type="scientific">Argiope bruennichi</name>
    <name type="common">Wasp spider</name>
    <name type="synonym">Aranea bruennichi</name>
    <dbReference type="NCBI Taxonomy" id="94029"/>
    <lineage>
        <taxon>Eukaryota</taxon>
        <taxon>Metazoa</taxon>
        <taxon>Ecdysozoa</taxon>
        <taxon>Arthropoda</taxon>
        <taxon>Chelicerata</taxon>
        <taxon>Arachnida</taxon>
        <taxon>Araneae</taxon>
        <taxon>Araneomorphae</taxon>
        <taxon>Entelegynae</taxon>
        <taxon>Araneoidea</taxon>
        <taxon>Araneidae</taxon>
        <taxon>Argiope</taxon>
    </lineage>
</organism>
<keyword evidence="5 12" id="KW-0812">Transmembrane</keyword>
<comment type="similarity">
    <text evidence="2 12">Belongs to the amiloride-sensitive sodium channel (TC 1.A.6) family.</text>
</comment>
<evidence type="ECO:0000256" key="5">
    <source>
        <dbReference type="ARBA" id="ARBA00022692"/>
    </source>
</evidence>
<keyword evidence="4 12" id="KW-0894">Sodium channel</keyword>
<sequence length="467" mass="54134">MAGQAPVNPHQKGDIGFDQSELTNSSVYALSRVSDSSFKISKILWLLIFMACLSGGIYKIQKFYFLYHQYPIVVDFRTYQKKSLEFPAVSICNLNRFKSRQRECSTTPIFVQDNETGTPLLFSERRSLHYCNSGNGAQSKEDTNYQNLKFMKEYYEKDEMTRLMMGHFPMAMIRHCSFNGKKCSWFDLDYITNYRFGNCLLFNRQNKGKKALRIEETGVGEGLLLDLNLQAFDYLNITETVGAKIIIHDPRYNPSPEEEGFYVSPGFETLVSLKQKYVSRLSTPYRDRCINYEKQPDSSMLNKYQCIRKCIQEQNYAKCGCTDQTLDSMSNLKSCDILNKTHACCLDAVVDGMALSGPTCDCPLPCRSVIYKEEISRSRLPLKRMEYLIMQDGSKCRINQGLLRLNIFYSSLERLEYKQRPMWQIEELLSYFGNELGLWLGMSFMIFFDMTEKLIILGRIMLKNSGW</sequence>
<keyword evidence="3 12" id="KW-0813">Transport</keyword>
<dbReference type="Proteomes" id="UP000807504">
    <property type="component" value="Unassembled WGS sequence"/>
</dbReference>
<keyword evidence="11 12" id="KW-0407">Ion channel</keyword>
<dbReference type="Gene3D" id="1.10.287.770">
    <property type="entry name" value="YojJ-like"/>
    <property type="match status" value="1"/>
</dbReference>
<evidence type="ECO:0000256" key="2">
    <source>
        <dbReference type="ARBA" id="ARBA00007193"/>
    </source>
</evidence>
<keyword evidence="6" id="KW-1133">Transmembrane helix</keyword>
<comment type="caution">
    <text evidence="13">The sequence shown here is derived from an EMBL/GenBank/DDBJ whole genome shotgun (WGS) entry which is preliminary data.</text>
</comment>
<dbReference type="Pfam" id="PF00858">
    <property type="entry name" value="ASC"/>
    <property type="match status" value="1"/>
</dbReference>
<evidence type="ECO:0000256" key="8">
    <source>
        <dbReference type="ARBA" id="ARBA00023065"/>
    </source>
</evidence>
<evidence type="ECO:0000256" key="3">
    <source>
        <dbReference type="ARBA" id="ARBA00022448"/>
    </source>
</evidence>
<evidence type="ECO:0000256" key="9">
    <source>
        <dbReference type="ARBA" id="ARBA00023136"/>
    </source>
</evidence>
<evidence type="ECO:0000256" key="10">
    <source>
        <dbReference type="ARBA" id="ARBA00023201"/>
    </source>
</evidence>
<dbReference type="EMBL" id="JABXBU010000003">
    <property type="protein sequence ID" value="KAF8793536.1"/>
    <property type="molecule type" value="Genomic_DNA"/>
</dbReference>